<sequence length="342" mass="38120">MSREFPLRSLGRDGPKVTAVGLGLMSLGGIYGDQDSLEYKVSFLDHAHAIGQRFWDTADMYLDSEDAVGEWVKRSHKRDDIFLATKFACQFDLTTKSMKVRSDPQYVHEACEKSLKRLNVDTIDLYYCHRIDGVTPIERTIEAMVELKNQGKIRYLGLSEVSAATLRRAHAVHPITAYQIEYSPFATDIERPTIDLLNTCRELGIAVVAYSPVGRGVLSGQIKSADDIAENDFRKTLPKYSAENFPNILKLANGFEKVAQAHGYTSAQVAIAWLLAQGPDIIPIPGTRSTARIEENTAASLVKLTDEELKELRELVDKTEIPGERYHASMSATTLRDSVPLK</sequence>
<dbReference type="OrthoDB" id="37537at2759"/>
<dbReference type="GeneID" id="83203025"/>
<accession>A0A9W9TJM0</accession>
<gene>
    <name evidence="3" type="ORF">N7468_006426</name>
</gene>
<dbReference type="SUPFAM" id="SSF51430">
    <property type="entry name" value="NAD(P)-linked oxidoreductase"/>
    <property type="match status" value="1"/>
</dbReference>
<dbReference type="GO" id="GO:0005737">
    <property type="term" value="C:cytoplasm"/>
    <property type="evidence" value="ECO:0007669"/>
    <property type="project" value="TreeGrafter"/>
</dbReference>
<dbReference type="Proteomes" id="UP001150941">
    <property type="component" value="Unassembled WGS sequence"/>
</dbReference>
<dbReference type="InterPro" id="IPR036812">
    <property type="entry name" value="NAD(P)_OxRdtase_dom_sf"/>
</dbReference>
<reference evidence="3" key="2">
    <citation type="journal article" date="2023" name="IMA Fungus">
        <title>Comparative genomic study of the Penicillium genus elucidates a diverse pangenome and 15 lateral gene transfer events.</title>
        <authorList>
            <person name="Petersen C."/>
            <person name="Sorensen T."/>
            <person name="Nielsen M.R."/>
            <person name="Sondergaard T.E."/>
            <person name="Sorensen J.L."/>
            <person name="Fitzpatrick D.A."/>
            <person name="Frisvad J.C."/>
            <person name="Nielsen K.L."/>
        </authorList>
    </citation>
    <scope>NUCLEOTIDE SEQUENCE</scope>
    <source>
        <strain evidence="3">IBT 19713</strain>
    </source>
</reference>
<dbReference type="Gene3D" id="3.20.20.100">
    <property type="entry name" value="NADP-dependent oxidoreductase domain"/>
    <property type="match status" value="1"/>
</dbReference>
<keyword evidence="4" id="KW-1185">Reference proteome</keyword>
<dbReference type="PANTHER" id="PTHR43625:SF40">
    <property type="entry name" value="ALDO-KETO REDUCTASE YAKC [NADP(+)]"/>
    <property type="match status" value="1"/>
</dbReference>
<protein>
    <submittedName>
        <fullName evidence="3">NADP-dependent oxidoreductase domain-containing protein</fullName>
    </submittedName>
</protein>
<name>A0A9W9TJM0_9EURO</name>
<dbReference type="RefSeq" id="XP_058328612.1">
    <property type="nucleotide sequence ID" value="XM_058475722.1"/>
</dbReference>
<dbReference type="InterPro" id="IPR050791">
    <property type="entry name" value="Aldo-Keto_reductase"/>
</dbReference>
<feature type="domain" description="NADP-dependent oxidoreductase" evidence="2">
    <location>
        <begin position="20"/>
        <end position="316"/>
    </location>
</feature>
<keyword evidence="1" id="KW-0560">Oxidoreductase</keyword>
<dbReference type="GO" id="GO:0016491">
    <property type="term" value="F:oxidoreductase activity"/>
    <property type="evidence" value="ECO:0007669"/>
    <property type="project" value="UniProtKB-KW"/>
</dbReference>
<organism evidence="3 4">
    <name type="scientific">Penicillium chermesinum</name>
    <dbReference type="NCBI Taxonomy" id="63820"/>
    <lineage>
        <taxon>Eukaryota</taxon>
        <taxon>Fungi</taxon>
        <taxon>Dikarya</taxon>
        <taxon>Ascomycota</taxon>
        <taxon>Pezizomycotina</taxon>
        <taxon>Eurotiomycetes</taxon>
        <taxon>Eurotiomycetidae</taxon>
        <taxon>Eurotiales</taxon>
        <taxon>Aspergillaceae</taxon>
        <taxon>Penicillium</taxon>
    </lineage>
</organism>
<comment type="caution">
    <text evidence="3">The sequence shown here is derived from an EMBL/GenBank/DDBJ whole genome shotgun (WGS) entry which is preliminary data.</text>
</comment>
<reference evidence="3" key="1">
    <citation type="submission" date="2022-11" db="EMBL/GenBank/DDBJ databases">
        <authorList>
            <person name="Petersen C."/>
        </authorList>
    </citation>
    <scope>NUCLEOTIDE SEQUENCE</scope>
    <source>
        <strain evidence="3">IBT 19713</strain>
    </source>
</reference>
<dbReference type="AlphaFoldDB" id="A0A9W9TJM0"/>
<dbReference type="InterPro" id="IPR023210">
    <property type="entry name" value="NADP_OxRdtase_dom"/>
</dbReference>
<evidence type="ECO:0000256" key="1">
    <source>
        <dbReference type="ARBA" id="ARBA00023002"/>
    </source>
</evidence>
<proteinExistence type="predicted"/>
<dbReference type="Pfam" id="PF00248">
    <property type="entry name" value="Aldo_ket_red"/>
    <property type="match status" value="1"/>
</dbReference>
<dbReference type="EMBL" id="JAPQKS010000005">
    <property type="protein sequence ID" value="KAJ5225201.1"/>
    <property type="molecule type" value="Genomic_DNA"/>
</dbReference>
<evidence type="ECO:0000313" key="4">
    <source>
        <dbReference type="Proteomes" id="UP001150941"/>
    </source>
</evidence>
<evidence type="ECO:0000259" key="2">
    <source>
        <dbReference type="Pfam" id="PF00248"/>
    </source>
</evidence>
<dbReference type="PANTHER" id="PTHR43625">
    <property type="entry name" value="AFLATOXIN B1 ALDEHYDE REDUCTASE"/>
    <property type="match status" value="1"/>
</dbReference>
<evidence type="ECO:0000313" key="3">
    <source>
        <dbReference type="EMBL" id="KAJ5225201.1"/>
    </source>
</evidence>